<proteinExistence type="predicted"/>
<dbReference type="InterPro" id="IPR015867">
    <property type="entry name" value="N-reg_PII/ATP_PRibTrfase_C"/>
</dbReference>
<organism evidence="1 2">
    <name type="scientific">Sulfobacillus benefaciens</name>
    <dbReference type="NCBI Taxonomy" id="453960"/>
    <lineage>
        <taxon>Bacteria</taxon>
        <taxon>Bacillati</taxon>
        <taxon>Bacillota</taxon>
        <taxon>Clostridia</taxon>
        <taxon>Eubacteriales</taxon>
        <taxon>Clostridiales Family XVII. Incertae Sedis</taxon>
        <taxon>Sulfobacillus</taxon>
    </lineage>
</organism>
<accession>A0A2T2WPY7</accession>
<gene>
    <name evidence="1" type="ORF">C7B43_19400</name>
</gene>
<reference evidence="1 2" key="1">
    <citation type="journal article" date="2014" name="BMC Genomics">
        <title>Comparison of environmental and isolate Sulfobacillus genomes reveals diverse carbon, sulfur, nitrogen, and hydrogen metabolisms.</title>
        <authorList>
            <person name="Justice N.B."/>
            <person name="Norman A."/>
            <person name="Brown C.T."/>
            <person name="Singh A."/>
            <person name="Thomas B.C."/>
            <person name="Banfield J.F."/>
        </authorList>
    </citation>
    <scope>NUCLEOTIDE SEQUENCE [LARGE SCALE GENOMIC DNA]</scope>
    <source>
        <strain evidence="1">AMDSBA1</strain>
    </source>
</reference>
<dbReference type="EMBL" id="PXYT01000083">
    <property type="protein sequence ID" value="PSR24301.1"/>
    <property type="molecule type" value="Genomic_DNA"/>
</dbReference>
<comment type="caution">
    <text evidence="1">The sequence shown here is derived from an EMBL/GenBank/DDBJ whole genome shotgun (WGS) entry which is preliminary data.</text>
</comment>
<dbReference type="AlphaFoldDB" id="A0A2T2WPY7"/>
<dbReference type="Proteomes" id="UP000242699">
    <property type="component" value="Unassembled WGS sequence"/>
</dbReference>
<dbReference type="Gene3D" id="3.30.70.120">
    <property type="match status" value="1"/>
</dbReference>
<evidence type="ECO:0000313" key="1">
    <source>
        <dbReference type="EMBL" id="PSR24301.1"/>
    </source>
</evidence>
<protein>
    <submittedName>
        <fullName evidence="1">Uncharacterized protein</fullName>
    </submittedName>
</protein>
<evidence type="ECO:0000313" key="2">
    <source>
        <dbReference type="Proteomes" id="UP000242699"/>
    </source>
</evidence>
<sequence>MPVLCVALVPRRDTRAVVRALRQQTWAFTRQTARSGWANAPLTVFWILCEDALVETLTALLHAASPSRTTWYRSPHAWHADAWLHPTPVTWQGAVVSIWPLTYTDATKLIPDRLGLSHDAECLRDSESKER</sequence>
<name>A0A2T2WPY7_9FIRM</name>